<keyword evidence="4" id="KW-1185">Reference proteome</keyword>
<dbReference type="GO" id="GO:0016831">
    <property type="term" value="F:carboxy-lyase activity"/>
    <property type="evidence" value="ECO:0007669"/>
    <property type="project" value="InterPro"/>
</dbReference>
<dbReference type="EMBL" id="CP017641">
    <property type="protein sequence ID" value="APZ93919.1"/>
    <property type="molecule type" value="Genomic_DNA"/>
</dbReference>
<dbReference type="STRING" id="1891926.Fuma_03537"/>
<evidence type="ECO:0000313" key="3">
    <source>
        <dbReference type="EMBL" id="APZ93919.1"/>
    </source>
</evidence>
<evidence type="ECO:0000313" key="4">
    <source>
        <dbReference type="Proteomes" id="UP000187735"/>
    </source>
</evidence>
<dbReference type="Proteomes" id="UP000187735">
    <property type="component" value="Chromosome"/>
</dbReference>
<dbReference type="GO" id="GO:0016787">
    <property type="term" value="F:hydrolase activity"/>
    <property type="evidence" value="ECO:0007669"/>
    <property type="project" value="UniProtKB-KW"/>
</dbReference>
<name>A0A1P8WIM9_9PLAN</name>
<reference evidence="3 4" key="1">
    <citation type="journal article" date="2016" name="Front. Microbiol.">
        <title>Fuerstia marisgermanicae gen. nov., sp. nov., an Unusual Member of the Phylum Planctomycetes from the German Wadden Sea.</title>
        <authorList>
            <person name="Kohn T."/>
            <person name="Heuer A."/>
            <person name="Jogler M."/>
            <person name="Vollmers J."/>
            <person name="Boedeker C."/>
            <person name="Bunk B."/>
            <person name="Rast P."/>
            <person name="Borchert D."/>
            <person name="Glockner I."/>
            <person name="Freese H.M."/>
            <person name="Klenk H.P."/>
            <person name="Overmann J."/>
            <person name="Kaster A.K."/>
            <person name="Rohde M."/>
            <person name="Wiegand S."/>
            <person name="Jogler C."/>
        </authorList>
    </citation>
    <scope>NUCLEOTIDE SEQUENCE [LARGE SCALE GENOMIC DNA]</scope>
    <source>
        <strain evidence="3 4">NH11</strain>
    </source>
</reference>
<dbReference type="GO" id="GO:0005737">
    <property type="term" value="C:cytoplasm"/>
    <property type="evidence" value="ECO:0007669"/>
    <property type="project" value="TreeGrafter"/>
</dbReference>
<dbReference type="PANTHER" id="PTHR21240">
    <property type="entry name" value="2-AMINO-3-CARBOXYLMUCONATE-6-SEMIALDEHYDE DECARBOXYLASE"/>
    <property type="match status" value="1"/>
</dbReference>
<dbReference type="AlphaFoldDB" id="A0A1P8WIM9"/>
<dbReference type="KEGG" id="fmr:Fuma_03537"/>
<keyword evidence="1" id="KW-0456">Lyase</keyword>
<proteinExistence type="predicted"/>
<accession>A0A1P8WIM9</accession>
<dbReference type="Pfam" id="PF04909">
    <property type="entry name" value="Amidohydro_2"/>
    <property type="match status" value="1"/>
</dbReference>
<dbReference type="RefSeq" id="WP_077025306.1">
    <property type="nucleotide sequence ID" value="NZ_CP017641.1"/>
</dbReference>
<dbReference type="Gene3D" id="3.20.20.140">
    <property type="entry name" value="Metal-dependent hydrolases"/>
    <property type="match status" value="1"/>
</dbReference>
<protein>
    <submittedName>
        <fullName evidence="3">Putative metal-dependent hydrolase of the TIM-barrel fold protein</fullName>
    </submittedName>
</protein>
<organism evidence="3 4">
    <name type="scientific">Fuerstiella marisgermanici</name>
    <dbReference type="NCBI Taxonomy" id="1891926"/>
    <lineage>
        <taxon>Bacteria</taxon>
        <taxon>Pseudomonadati</taxon>
        <taxon>Planctomycetota</taxon>
        <taxon>Planctomycetia</taxon>
        <taxon>Planctomycetales</taxon>
        <taxon>Planctomycetaceae</taxon>
        <taxon>Fuerstiella</taxon>
    </lineage>
</organism>
<keyword evidence="3" id="KW-0378">Hydrolase</keyword>
<evidence type="ECO:0000259" key="2">
    <source>
        <dbReference type="Pfam" id="PF04909"/>
    </source>
</evidence>
<dbReference type="InterPro" id="IPR006680">
    <property type="entry name" value="Amidohydro-rel"/>
</dbReference>
<dbReference type="InterPro" id="IPR032465">
    <property type="entry name" value="ACMSD"/>
</dbReference>
<evidence type="ECO:0000256" key="1">
    <source>
        <dbReference type="ARBA" id="ARBA00023239"/>
    </source>
</evidence>
<dbReference type="SUPFAM" id="SSF51556">
    <property type="entry name" value="Metallo-dependent hydrolases"/>
    <property type="match status" value="1"/>
</dbReference>
<dbReference type="GO" id="GO:0019748">
    <property type="term" value="P:secondary metabolic process"/>
    <property type="evidence" value="ECO:0007669"/>
    <property type="project" value="TreeGrafter"/>
</dbReference>
<dbReference type="PANTHER" id="PTHR21240:SF28">
    <property type="entry name" value="ISO-OROTATE DECARBOXYLASE (EUROFUNG)"/>
    <property type="match status" value="1"/>
</dbReference>
<sequence length="312" mass="33972">MKPNRREILKSIGGVIGASGLTFSSPTLVGDDKLPREAPSSSGTVGLPKNWRSMRKIDVHAHVWQSLHLPDADWSGAEDLVEAAETLGIEKLCCSRPITGGVMADTEKVRDANDSVLAAMKRYPDRIAGFCFVQPGNGPAALAEIDRCVDAGMIGVKLYNQFKYSDPILFPIAERCIAHRIPIIGHSGHVTDAKTKASQPNISDSLDFCMLSERYPELLLIMAHVNGGGDWEWAIKALRACPNVYLDTSGSVLESDTIGMCVQELGHKRILFGTDSTMEGGVGKILSADLTPTQRGDIFWRNLQQILDRRSA</sequence>
<gene>
    <name evidence="3" type="ORF">Fuma_03537</name>
</gene>
<dbReference type="InterPro" id="IPR032466">
    <property type="entry name" value="Metal_Hydrolase"/>
</dbReference>
<feature type="domain" description="Amidohydrolase-related" evidence="2">
    <location>
        <begin position="57"/>
        <end position="276"/>
    </location>
</feature>